<dbReference type="AlphaFoldDB" id="A0A7R9HB62"/>
<proteinExistence type="predicted"/>
<protein>
    <submittedName>
        <fullName evidence="1">Uncharacterized protein</fullName>
    </submittedName>
</protein>
<sequence>MTLPDATQALLHSTSMSPEDVHSMFTKIDTNLRGYITFEVREVAGVGRSGVWLGPAKESVGCNPWGAGRIGGTKQSSVKSREGGVASKVLRQRLMHGLLAALLFGPVGSLGESCPQLCEPLAGSKAIKGADAW</sequence>
<reference evidence="1" key="1">
    <citation type="submission" date="2020-11" db="EMBL/GenBank/DDBJ databases">
        <authorList>
            <person name="Tran Van P."/>
        </authorList>
    </citation>
    <scope>NUCLEOTIDE SEQUENCE</scope>
</reference>
<dbReference type="EMBL" id="OD008458">
    <property type="protein sequence ID" value="CAD7414920.1"/>
    <property type="molecule type" value="Genomic_DNA"/>
</dbReference>
<accession>A0A7R9HB62</accession>
<organism evidence="1">
    <name type="scientific">Timema poppense</name>
    <name type="common">Walking stick</name>
    <dbReference type="NCBI Taxonomy" id="170557"/>
    <lineage>
        <taxon>Eukaryota</taxon>
        <taxon>Metazoa</taxon>
        <taxon>Ecdysozoa</taxon>
        <taxon>Arthropoda</taxon>
        <taxon>Hexapoda</taxon>
        <taxon>Insecta</taxon>
        <taxon>Pterygota</taxon>
        <taxon>Neoptera</taxon>
        <taxon>Polyneoptera</taxon>
        <taxon>Phasmatodea</taxon>
        <taxon>Timematodea</taxon>
        <taxon>Timematoidea</taxon>
        <taxon>Timematidae</taxon>
        <taxon>Timema</taxon>
    </lineage>
</organism>
<name>A0A7R9HB62_TIMPO</name>
<gene>
    <name evidence="1" type="ORF">TPSB3V08_LOCUS9979</name>
</gene>
<evidence type="ECO:0000313" key="1">
    <source>
        <dbReference type="EMBL" id="CAD7414920.1"/>
    </source>
</evidence>